<evidence type="ECO:0000313" key="4">
    <source>
        <dbReference type="Proteomes" id="UP000199337"/>
    </source>
</evidence>
<dbReference type="Pfam" id="PF00582">
    <property type="entry name" value="Usp"/>
    <property type="match status" value="1"/>
</dbReference>
<dbReference type="Proteomes" id="UP000199337">
    <property type="component" value="Unassembled WGS sequence"/>
</dbReference>
<dbReference type="InterPro" id="IPR014729">
    <property type="entry name" value="Rossmann-like_a/b/a_fold"/>
</dbReference>
<reference evidence="4" key="1">
    <citation type="submission" date="2016-10" db="EMBL/GenBank/DDBJ databases">
        <authorList>
            <person name="Varghese N."/>
            <person name="Submissions S."/>
        </authorList>
    </citation>
    <scope>NUCLEOTIDE SEQUENCE [LARGE SCALE GENOMIC DNA]</scope>
    <source>
        <strain evidence="4">DSM 17038</strain>
    </source>
</reference>
<comment type="similarity">
    <text evidence="1">Belongs to the universal stress protein A family.</text>
</comment>
<evidence type="ECO:0000313" key="3">
    <source>
        <dbReference type="EMBL" id="SFG53887.1"/>
    </source>
</evidence>
<proteinExistence type="inferred from homology"/>
<dbReference type="Gene3D" id="3.40.50.620">
    <property type="entry name" value="HUPs"/>
    <property type="match status" value="1"/>
</dbReference>
<name>A0A1I2SSI5_9FIRM</name>
<dbReference type="STRING" id="341036.SAMN05660649_01906"/>
<dbReference type="SUPFAM" id="SSF52402">
    <property type="entry name" value="Adenine nucleotide alpha hydrolases-like"/>
    <property type="match status" value="1"/>
</dbReference>
<dbReference type="PANTHER" id="PTHR46268">
    <property type="entry name" value="STRESS RESPONSE PROTEIN NHAX"/>
    <property type="match status" value="1"/>
</dbReference>
<sequence>MKILIPIDGSEYSTRAVCFAAGLLKKCCDMEAVLLSVTYPFKESNAGSILENARKSFGENSARVRELILEGEPAESIIKYAKENEIELVIMGRRGLGTIKGMMLGSVSYKVLSGVNIPVTIVK</sequence>
<protein>
    <submittedName>
        <fullName evidence="3">Nucleotide-binding universal stress protein, UspA family</fullName>
    </submittedName>
</protein>
<accession>A0A1I2SSI5</accession>
<feature type="domain" description="UspA" evidence="2">
    <location>
        <begin position="2"/>
        <end position="123"/>
    </location>
</feature>
<gene>
    <name evidence="3" type="ORF">SAMN05660649_01906</name>
</gene>
<dbReference type="PANTHER" id="PTHR46268:SF6">
    <property type="entry name" value="UNIVERSAL STRESS PROTEIN UP12"/>
    <property type="match status" value="1"/>
</dbReference>
<evidence type="ECO:0000259" key="2">
    <source>
        <dbReference type="Pfam" id="PF00582"/>
    </source>
</evidence>
<dbReference type="OrthoDB" id="152484at2"/>
<dbReference type="CDD" id="cd00293">
    <property type="entry name" value="USP-like"/>
    <property type="match status" value="1"/>
</dbReference>
<keyword evidence="4" id="KW-1185">Reference proteome</keyword>
<dbReference type="InterPro" id="IPR006016">
    <property type="entry name" value="UspA"/>
</dbReference>
<organism evidence="3 4">
    <name type="scientific">Desulfotruncus arcticus DSM 17038</name>
    <dbReference type="NCBI Taxonomy" id="1121424"/>
    <lineage>
        <taxon>Bacteria</taxon>
        <taxon>Bacillati</taxon>
        <taxon>Bacillota</taxon>
        <taxon>Clostridia</taxon>
        <taxon>Eubacteriales</taxon>
        <taxon>Desulfallaceae</taxon>
        <taxon>Desulfotruncus</taxon>
    </lineage>
</organism>
<dbReference type="EMBL" id="FOOX01000006">
    <property type="protein sequence ID" value="SFG53887.1"/>
    <property type="molecule type" value="Genomic_DNA"/>
</dbReference>
<dbReference type="PRINTS" id="PR01438">
    <property type="entry name" value="UNVRSLSTRESS"/>
</dbReference>
<dbReference type="RefSeq" id="WP_092471033.1">
    <property type="nucleotide sequence ID" value="NZ_FOOX01000006.1"/>
</dbReference>
<dbReference type="AlphaFoldDB" id="A0A1I2SSI5"/>
<dbReference type="InterPro" id="IPR006015">
    <property type="entry name" value="Universal_stress_UspA"/>
</dbReference>
<evidence type="ECO:0000256" key="1">
    <source>
        <dbReference type="ARBA" id="ARBA00008791"/>
    </source>
</evidence>